<proteinExistence type="predicted"/>
<accession>A0ABP9CTG3</accession>
<feature type="region of interest" description="Disordered" evidence="1">
    <location>
        <begin position="51"/>
        <end position="85"/>
    </location>
</feature>
<protein>
    <recommendedName>
        <fullName evidence="4">DUF2207 domain-containing protein</fullName>
    </recommendedName>
</protein>
<dbReference type="RefSeq" id="WP_200174134.1">
    <property type="nucleotide sequence ID" value="NZ_BAABKQ010000001.1"/>
</dbReference>
<comment type="caution">
    <text evidence="2">The sequence shown here is derived from an EMBL/GenBank/DDBJ whole genome shotgun (WGS) entry which is preliminary data.</text>
</comment>
<dbReference type="Proteomes" id="UP001500839">
    <property type="component" value="Unassembled WGS sequence"/>
</dbReference>
<sequence length="85" mass="8722">MLIAALVVTLVGFVLLVVALVISSVAFAWACIGVCIVGFVLLVFDIVRGRRGGDGSPPDDDAQLERGEEPGGEVTAGHGAQDEAD</sequence>
<reference evidence="3" key="1">
    <citation type="journal article" date="2019" name="Int. J. Syst. Evol. Microbiol.">
        <title>The Global Catalogue of Microorganisms (GCM) 10K type strain sequencing project: providing services to taxonomists for standard genome sequencing and annotation.</title>
        <authorList>
            <consortium name="The Broad Institute Genomics Platform"/>
            <consortium name="The Broad Institute Genome Sequencing Center for Infectious Disease"/>
            <person name="Wu L."/>
            <person name="Ma J."/>
        </authorList>
    </citation>
    <scope>NUCLEOTIDE SEQUENCE [LARGE SCALE GENOMIC DNA]</scope>
    <source>
        <strain evidence="3">JCM 18542</strain>
    </source>
</reference>
<evidence type="ECO:0000313" key="3">
    <source>
        <dbReference type="Proteomes" id="UP001500839"/>
    </source>
</evidence>
<gene>
    <name evidence="2" type="ORF">GCM10023353_25660</name>
</gene>
<evidence type="ECO:0008006" key="4">
    <source>
        <dbReference type="Google" id="ProtNLM"/>
    </source>
</evidence>
<evidence type="ECO:0000313" key="2">
    <source>
        <dbReference type="EMBL" id="GAA4817723.1"/>
    </source>
</evidence>
<keyword evidence="3" id="KW-1185">Reference proteome</keyword>
<organism evidence="2 3">
    <name type="scientific">Tomitella cavernea</name>
    <dbReference type="NCBI Taxonomy" id="1387982"/>
    <lineage>
        <taxon>Bacteria</taxon>
        <taxon>Bacillati</taxon>
        <taxon>Actinomycetota</taxon>
        <taxon>Actinomycetes</taxon>
        <taxon>Mycobacteriales</taxon>
        <taxon>Tomitella</taxon>
    </lineage>
</organism>
<evidence type="ECO:0000256" key="1">
    <source>
        <dbReference type="SAM" id="MobiDB-lite"/>
    </source>
</evidence>
<dbReference type="EMBL" id="BAABKQ010000001">
    <property type="protein sequence ID" value="GAA4817723.1"/>
    <property type="molecule type" value="Genomic_DNA"/>
</dbReference>
<name>A0ABP9CTG3_9ACTN</name>